<dbReference type="EMBL" id="VEPZ02000503">
    <property type="protein sequence ID" value="KAE8723844.1"/>
    <property type="molecule type" value="Genomic_DNA"/>
</dbReference>
<dbReference type="GO" id="GO:0004160">
    <property type="term" value="F:dihydroxy-acid dehydratase activity"/>
    <property type="evidence" value="ECO:0007669"/>
    <property type="project" value="TreeGrafter"/>
</dbReference>
<dbReference type="Pfam" id="PF00920">
    <property type="entry name" value="ILVD_EDD_N"/>
    <property type="match status" value="1"/>
</dbReference>
<comment type="similarity">
    <text evidence="1">Belongs to the IlvD/Edd family.</text>
</comment>
<evidence type="ECO:0000259" key="3">
    <source>
        <dbReference type="Pfam" id="PF00920"/>
    </source>
</evidence>
<gene>
    <name evidence="4" type="ORF">F3Y22_tig00011718pilonHSYRG00133</name>
</gene>
<dbReference type="InterPro" id="IPR050165">
    <property type="entry name" value="DHAD_IlvD/Edd"/>
</dbReference>
<dbReference type="SUPFAM" id="SSF143975">
    <property type="entry name" value="IlvD/EDD N-terminal domain-like"/>
    <property type="match status" value="1"/>
</dbReference>
<accession>A0A6A3C4X0</accession>
<sequence length="601" mass="65937">MQATCQSPQATAFPSRSSAAFLTRRASSFPTLKPFAAPPNHRHCFRNFQFPPSFPTIRLKKHSSSIADSMPQATVYGFGSPEADLRKPKVGIYSVSCAGNKCNAHLLKWSEEVNLGVKEREMVAFRSNTGEVSDATTMGNRGMCNGLQSRDFIADSIAARSRAGQYDGNISIPGCDENMSGAIIAMGRLNRPSILIYGGAIKPHHFHGNTNGIISDLQCSREYVSGEISDEQRASGGKYAPNTLASAMEALGMSLPYRSSISAEDPLKLVECRLAGKYLLELLKMDIKPQDIITHKSLRNAMVIVIALGESTNAVSHLIAIARSVGLELTSDDFLKVSDEVSFLADLKPGGIYDNMEDLHKIGGTPEVIRYLLELGCLDGDCMTVTGKTMAENAQSYPLLPDRPVGTVVLSHWERENVADSRGEGPNWGSQMLTLASVVMGAILSKETSVDYAVKLVLNSVTKFPIKLVAELVKVVMKLVRNALTRSVTKELLTESVIRFVAPLAAYLVKWFVADLVEWFVTKLMTKLVAEFAIKLVAELVKKVVTKFMRNALIRSVAIELLTESVIRFVAPLPAYLVKWFVADLVEWFVTYLVEWLMATS</sequence>
<dbReference type="PANTHER" id="PTHR21000:SF5">
    <property type="entry name" value="DIHYDROXY-ACID DEHYDRATASE, MITOCHONDRIAL"/>
    <property type="match status" value="1"/>
</dbReference>
<proteinExistence type="inferred from homology"/>
<keyword evidence="5" id="KW-1185">Reference proteome</keyword>
<dbReference type="AlphaFoldDB" id="A0A6A3C4X0"/>
<evidence type="ECO:0000256" key="2">
    <source>
        <dbReference type="ARBA" id="ARBA00023239"/>
    </source>
</evidence>
<dbReference type="InterPro" id="IPR000581">
    <property type="entry name" value="ILV_EDD_N"/>
</dbReference>
<reference evidence="4" key="1">
    <citation type="submission" date="2019-09" db="EMBL/GenBank/DDBJ databases">
        <title>Draft genome information of white flower Hibiscus syriacus.</title>
        <authorList>
            <person name="Kim Y.-M."/>
        </authorList>
    </citation>
    <scope>NUCLEOTIDE SEQUENCE [LARGE SCALE GENOMIC DNA]</scope>
    <source>
        <strain evidence="4">YM2019G1</strain>
    </source>
</reference>
<feature type="domain" description="Dihydroxy-acid/6-phosphogluconate dehydratase N-terminal" evidence="3">
    <location>
        <begin position="87"/>
        <end position="393"/>
    </location>
</feature>
<name>A0A6A3C4X0_HIBSY</name>
<dbReference type="PANTHER" id="PTHR21000">
    <property type="entry name" value="DIHYDROXY-ACID DEHYDRATASE DAD"/>
    <property type="match status" value="1"/>
</dbReference>
<keyword evidence="2" id="KW-0456">Lyase</keyword>
<comment type="caution">
    <text evidence="4">The sequence shown here is derived from an EMBL/GenBank/DDBJ whole genome shotgun (WGS) entry which is preliminary data.</text>
</comment>
<evidence type="ECO:0000313" key="5">
    <source>
        <dbReference type="Proteomes" id="UP000436088"/>
    </source>
</evidence>
<dbReference type="Proteomes" id="UP000436088">
    <property type="component" value="Unassembled WGS sequence"/>
</dbReference>
<evidence type="ECO:0000313" key="4">
    <source>
        <dbReference type="EMBL" id="KAE8723844.1"/>
    </source>
</evidence>
<dbReference type="GO" id="GO:0009082">
    <property type="term" value="P:branched-chain amino acid biosynthetic process"/>
    <property type="evidence" value="ECO:0007669"/>
    <property type="project" value="TreeGrafter"/>
</dbReference>
<protein>
    <submittedName>
        <fullName evidence="4">Dihydroxy-acid dehydratase</fullName>
    </submittedName>
</protein>
<dbReference type="InterPro" id="IPR037237">
    <property type="entry name" value="IlvD/EDD_N"/>
</dbReference>
<evidence type="ECO:0000256" key="1">
    <source>
        <dbReference type="ARBA" id="ARBA00006486"/>
    </source>
</evidence>
<dbReference type="GO" id="GO:0009570">
    <property type="term" value="C:chloroplast stroma"/>
    <property type="evidence" value="ECO:0007669"/>
    <property type="project" value="TreeGrafter"/>
</dbReference>
<organism evidence="4 5">
    <name type="scientific">Hibiscus syriacus</name>
    <name type="common">Rose of Sharon</name>
    <dbReference type="NCBI Taxonomy" id="106335"/>
    <lineage>
        <taxon>Eukaryota</taxon>
        <taxon>Viridiplantae</taxon>
        <taxon>Streptophyta</taxon>
        <taxon>Embryophyta</taxon>
        <taxon>Tracheophyta</taxon>
        <taxon>Spermatophyta</taxon>
        <taxon>Magnoliopsida</taxon>
        <taxon>eudicotyledons</taxon>
        <taxon>Gunneridae</taxon>
        <taxon>Pentapetalae</taxon>
        <taxon>rosids</taxon>
        <taxon>malvids</taxon>
        <taxon>Malvales</taxon>
        <taxon>Malvaceae</taxon>
        <taxon>Malvoideae</taxon>
        <taxon>Hibiscus</taxon>
    </lineage>
</organism>
<dbReference type="OrthoDB" id="3851628at2759"/>